<name>A0A517NHS6_9BACT</name>
<keyword evidence="3" id="KW-1185">Reference proteome</keyword>
<evidence type="ECO:0000313" key="3">
    <source>
        <dbReference type="Proteomes" id="UP000318538"/>
    </source>
</evidence>
<reference evidence="2 3" key="1">
    <citation type="submission" date="2019-02" db="EMBL/GenBank/DDBJ databases">
        <title>Deep-cultivation of Planctomycetes and their phenomic and genomic characterization uncovers novel biology.</title>
        <authorList>
            <person name="Wiegand S."/>
            <person name="Jogler M."/>
            <person name="Boedeker C."/>
            <person name="Pinto D."/>
            <person name="Vollmers J."/>
            <person name="Rivas-Marin E."/>
            <person name="Kohn T."/>
            <person name="Peeters S.H."/>
            <person name="Heuer A."/>
            <person name="Rast P."/>
            <person name="Oberbeckmann S."/>
            <person name="Bunk B."/>
            <person name="Jeske O."/>
            <person name="Meyerdierks A."/>
            <person name="Storesund J.E."/>
            <person name="Kallscheuer N."/>
            <person name="Luecker S."/>
            <person name="Lage O.M."/>
            <person name="Pohl T."/>
            <person name="Merkel B.J."/>
            <person name="Hornburger P."/>
            <person name="Mueller R.-W."/>
            <person name="Bruemmer F."/>
            <person name="Labrenz M."/>
            <person name="Spormann A.M."/>
            <person name="Op den Camp H."/>
            <person name="Overmann J."/>
            <person name="Amann R."/>
            <person name="Jetten M.S.M."/>
            <person name="Mascher T."/>
            <person name="Medema M.H."/>
            <person name="Devos D.P."/>
            <person name="Kaster A.-K."/>
            <person name="Ovreas L."/>
            <person name="Rohde M."/>
            <person name="Galperin M.Y."/>
            <person name="Jogler C."/>
        </authorList>
    </citation>
    <scope>NUCLEOTIDE SEQUENCE [LARGE SCALE GENOMIC DNA]</scope>
    <source>
        <strain evidence="2 3">K22_7</strain>
    </source>
</reference>
<dbReference type="RefSeq" id="WP_145173690.1">
    <property type="nucleotide sequence ID" value="NZ_CP036525.1"/>
</dbReference>
<gene>
    <name evidence="2" type="ORF">K227x_51120</name>
</gene>
<feature type="compositionally biased region" description="Basic and acidic residues" evidence="1">
    <location>
        <begin position="1"/>
        <end position="11"/>
    </location>
</feature>
<accession>A0A517NHS6</accession>
<dbReference type="KEGG" id="rlc:K227x_51120"/>
<evidence type="ECO:0000256" key="1">
    <source>
        <dbReference type="SAM" id="MobiDB-lite"/>
    </source>
</evidence>
<dbReference type="OrthoDB" id="286446at2"/>
<feature type="compositionally biased region" description="Low complexity" evidence="1">
    <location>
        <begin position="12"/>
        <end position="28"/>
    </location>
</feature>
<dbReference type="AlphaFoldDB" id="A0A517NHS6"/>
<proteinExistence type="predicted"/>
<feature type="region of interest" description="Disordered" evidence="1">
    <location>
        <begin position="1"/>
        <end position="34"/>
    </location>
</feature>
<evidence type="ECO:0000313" key="2">
    <source>
        <dbReference type="EMBL" id="QDT06696.1"/>
    </source>
</evidence>
<organism evidence="2 3">
    <name type="scientific">Rubripirellula lacrimiformis</name>
    <dbReference type="NCBI Taxonomy" id="1930273"/>
    <lineage>
        <taxon>Bacteria</taxon>
        <taxon>Pseudomonadati</taxon>
        <taxon>Planctomycetota</taxon>
        <taxon>Planctomycetia</taxon>
        <taxon>Pirellulales</taxon>
        <taxon>Pirellulaceae</taxon>
        <taxon>Rubripirellula</taxon>
    </lineage>
</organism>
<sequence>MPNEQHPHRDSNPSTAPTSSARASGSSSQPGKRSEHRPVLIVIFTVAIIWFADRASADHPIAGCNECDASTLATTVAGPQAPHVPIQLDGETYFVPAARLPHTLPIPNDVYRPQYAELSGDLANFDADAGPDGWRVRVVLRNRFDEVVVAEARAQFELVTRETTLKWTVPLQFDATGVASARLPTKNSEENRLGWHAPQRVRRSALTTRSALQGFVTPATAVFASPAAVSFVSPASRWSGYGRFDSFTNSRDRTIPVDALASRLAGPNLARLSVRVSVPTVGVLSAETFVRARPSFLVDTWDTDR</sequence>
<dbReference type="Proteomes" id="UP000318538">
    <property type="component" value="Chromosome"/>
</dbReference>
<dbReference type="EMBL" id="CP036525">
    <property type="protein sequence ID" value="QDT06696.1"/>
    <property type="molecule type" value="Genomic_DNA"/>
</dbReference>
<protein>
    <submittedName>
        <fullName evidence="2">Uncharacterized protein</fullName>
    </submittedName>
</protein>